<proteinExistence type="predicted"/>
<gene>
    <name evidence="2" type="ORF">CUJ83_07350</name>
</gene>
<sequence>MDDKGSFTIDFIAACTLLIIVMIGVYYSGMNMVAARFTDSYASELQPLADRICDMLVRSPGYPQDWHNDPSSADNASYIGLSSGKPNLLSDDKIRALSFFNAATVRQVFGIEDRDNEYGLHIEVISKDGTVIKSCGSAILPHTKNVAISTRAAAIEQEDGTYRNALIKVFVWREHVGSAATDL</sequence>
<protein>
    <submittedName>
        <fullName evidence="2">Uncharacterized protein</fullName>
    </submittedName>
</protein>
<evidence type="ECO:0000313" key="3">
    <source>
        <dbReference type="Proteomes" id="UP001320159"/>
    </source>
</evidence>
<keyword evidence="1" id="KW-0812">Transmembrane</keyword>
<accession>A0AAP2RC77</accession>
<evidence type="ECO:0000256" key="1">
    <source>
        <dbReference type="SAM" id="Phobius"/>
    </source>
</evidence>
<name>A0AAP2RC77_9EURY</name>
<organism evidence="2 3">
    <name type="scientific">Methanooceanicella nereidis</name>
    <dbReference type="NCBI Taxonomy" id="2052831"/>
    <lineage>
        <taxon>Archaea</taxon>
        <taxon>Methanobacteriati</taxon>
        <taxon>Methanobacteriota</taxon>
        <taxon>Stenosarchaea group</taxon>
        <taxon>Methanomicrobia</taxon>
        <taxon>Methanocellales</taxon>
        <taxon>Methanocellaceae</taxon>
        <taxon>Methanooceanicella</taxon>
    </lineage>
</organism>
<keyword evidence="1" id="KW-1133">Transmembrane helix</keyword>
<reference evidence="2 3" key="1">
    <citation type="submission" date="2017-11" db="EMBL/GenBank/DDBJ databases">
        <title>Isolation and Characterization of Family Methanocellaceae Species from Potential Methane Hydrate Area Offshore Southwestern Taiwan.</title>
        <authorList>
            <person name="Zhang W.-L."/>
            <person name="Chen W.-C."/>
            <person name="Lai M.-C."/>
            <person name="Chen S.-C."/>
        </authorList>
    </citation>
    <scope>NUCLEOTIDE SEQUENCE [LARGE SCALE GENOMIC DNA]</scope>
    <source>
        <strain evidence="2 3">CWC-04</strain>
    </source>
</reference>
<dbReference type="Proteomes" id="UP001320159">
    <property type="component" value="Unassembled WGS sequence"/>
</dbReference>
<keyword evidence="3" id="KW-1185">Reference proteome</keyword>
<dbReference type="AlphaFoldDB" id="A0AAP2RC77"/>
<evidence type="ECO:0000313" key="2">
    <source>
        <dbReference type="EMBL" id="MCD1294813.1"/>
    </source>
</evidence>
<dbReference type="RefSeq" id="WP_230741649.1">
    <property type="nucleotide sequence ID" value="NZ_PGCK01000005.1"/>
</dbReference>
<feature type="transmembrane region" description="Helical" evidence="1">
    <location>
        <begin position="6"/>
        <end position="27"/>
    </location>
</feature>
<keyword evidence="1" id="KW-0472">Membrane</keyword>
<comment type="caution">
    <text evidence="2">The sequence shown here is derived from an EMBL/GenBank/DDBJ whole genome shotgun (WGS) entry which is preliminary data.</text>
</comment>
<dbReference type="EMBL" id="PGCK01000005">
    <property type="protein sequence ID" value="MCD1294813.1"/>
    <property type="molecule type" value="Genomic_DNA"/>
</dbReference>